<dbReference type="Gene3D" id="1.10.10.10">
    <property type="entry name" value="Winged helix-like DNA-binding domain superfamily/Winged helix DNA-binding domain"/>
    <property type="match status" value="1"/>
</dbReference>
<feature type="active site" evidence="1">
    <location>
        <position position="187"/>
    </location>
</feature>
<dbReference type="InterPro" id="IPR036390">
    <property type="entry name" value="WH_DNA-bd_sf"/>
</dbReference>
<keyword evidence="2" id="KW-0547">Nucleotide-binding</keyword>
<dbReference type="PANTHER" id="PTHR13504">
    <property type="entry name" value="FIDO DOMAIN-CONTAINING PROTEIN DDB_G0283145"/>
    <property type="match status" value="1"/>
</dbReference>
<feature type="binding site" evidence="2">
    <location>
        <begin position="229"/>
        <end position="230"/>
    </location>
    <ligand>
        <name>ATP</name>
        <dbReference type="ChEBI" id="CHEBI:30616"/>
    </ligand>
</feature>
<feature type="binding site" evidence="2">
    <location>
        <begin position="191"/>
        <end position="198"/>
    </location>
    <ligand>
        <name>ATP</name>
        <dbReference type="ChEBI" id="CHEBI:30616"/>
    </ligand>
</feature>
<dbReference type="InterPro" id="IPR040198">
    <property type="entry name" value="Fido_containing"/>
</dbReference>
<comment type="caution">
    <text evidence="5">The sequence shown here is derived from an EMBL/GenBank/DDBJ whole genome shotgun (WGS) entry which is preliminary data.</text>
</comment>
<dbReference type="Pfam" id="PF02661">
    <property type="entry name" value="Fic"/>
    <property type="match status" value="1"/>
</dbReference>
<evidence type="ECO:0000256" key="3">
    <source>
        <dbReference type="PIRSR" id="PIRSR640198-3"/>
    </source>
</evidence>
<dbReference type="InterPro" id="IPR003812">
    <property type="entry name" value="Fido"/>
</dbReference>
<dbReference type="InterPro" id="IPR036388">
    <property type="entry name" value="WH-like_DNA-bd_sf"/>
</dbReference>
<feature type="domain" description="Fido" evidence="4">
    <location>
        <begin position="103"/>
        <end position="250"/>
    </location>
</feature>
<dbReference type="PROSITE" id="PS51459">
    <property type="entry name" value="FIDO"/>
    <property type="match status" value="1"/>
</dbReference>
<dbReference type="EMBL" id="JAGQLL010000071">
    <property type="protein sequence ID" value="MCA9380482.1"/>
    <property type="molecule type" value="Genomic_DNA"/>
</dbReference>
<dbReference type="Gene3D" id="1.10.3290.10">
    <property type="entry name" value="Fido-like domain"/>
    <property type="match status" value="1"/>
</dbReference>
<feature type="site" description="Important for autoinhibition of adenylyltransferase activity" evidence="3">
    <location>
        <position position="56"/>
    </location>
</feature>
<gene>
    <name evidence="5" type="ORF">KC675_04860</name>
</gene>
<organism evidence="5 6">
    <name type="scientific">Candidatus Dojkabacteria bacterium</name>
    <dbReference type="NCBI Taxonomy" id="2099670"/>
    <lineage>
        <taxon>Bacteria</taxon>
        <taxon>Candidatus Dojkabacteria</taxon>
    </lineage>
</organism>
<dbReference type="AlphaFoldDB" id="A0A955I8A6"/>
<dbReference type="InterPro" id="IPR036597">
    <property type="entry name" value="Fido-like_dom_sf"/>
</dbReference>
<dbReference type="GO" id="GO:0005524">
    <property type="term" value="F:ATP binding"/>
    <property type="evidence" value="ECO:0007669"/>
    <property type="project" value="UniProtKB-KW"/>
</dbReference>
<dbReference type="Proteomes" id="UP000745577">
    <property type="component" value="Unassembled WGS sequence"/>
</dbReference>
<reference evidence="5" key="1">
    <citation type="submission" date="2020-04" db="EMBL/GenBank/DDBJ databases">
        <authorList>
            <person name="Zhang T."/>
        </authorList>
    </citation>
    <scope>NUCLEOTIDE SEQUENCE</scope>
    <source>
        <strain evidence="5">HKST-UBA15</strain>
    </source>
</reference>
<accession>A0A955I8A6</accession>
<evidence type="ECO:0000259" key="4">
    <source>
        <dbReference type="PROSITE" id="PS51459"/>
    </source>
</evidence>
<protein>
    <submittedName>
        <fullName evidence="5">Fic family protein</fullName>
    </submittedName>
</protein>
<dbReference type="PANTHER" id="PTHR13504:SF38">
    <property type="entry name" value="FIDO DOMAIN-CONTAINING PROTEIN"/>
    <property type="match status" value="1"/>
</dbReference>
<reference evidence="5" key="2">
    <citation type="journal article" date="2021" name="Microbiome">
        <title>Successional dynamics and alternative stable states in a saline activated sludge microbial community over 9 years.</title>
        <authorList>
            <person name="Wang Y."/>
            <person name="Ye J."/>
            <person name="Ju F."/>
            <person name="Liu L."/>
            <person name="Boyd J.A."/>
            <person name="Deng Y."/>
            <person name="Parks D.H."/>
            <person name="Jiang X."/>
            <person name="Yin X."/>
            <person name="Woodcroft B.J."/>
            <person name="Tyson G.W."/>
            <person name="Hugenholtz P."/>
            <person name="Polz M.F."/>
            <person name="Zhang T."/>
        </authorList>
    </citation>
    <scope>NUCLEOTIDE SEQUENCE</scope>
    <source>
        <strain evidence="5">HKST-UBA15</strain>
    </source>
</reference>
<evidence type="ECO:0000256" key="2">
    <source>
        <dbReference type="PIRSR" id="PIRSR640198-2"/>
    </source>
</evidence>
<dbReference type="SUPFAM" id="SSF46785">
    <property type="entry name" value="Winged helix' DNA-binding domain"/>
    <property type="match status" value="1"/>
</dbReference>
<evidence type="ECO:0000313" key="6">
    <source>
        <dbReference type="Proteomes" id="UP000745577"/>
    </source>
</evidence>
<sequence>MSYKPEFTITNDLLNYVAEIHASKEIIDNAPLVPSWERSFRNQAIVRTVHHSTAIEGNSLDIDEAQKIVSGDKIESFRTRDIMEIINYRKVIKYISDNKSKYLSEEFLLKVHTILGEKILASDMLGKFREQNAVVVNSLTGEVVFDAVSVHDIQDEINDLIEWDINVKNCHPILRAGILHFEFVRIHPFVDLNGRSARILATWSMYRDGYDFKKFFSLEEYYDQDLSLYYDAIDSAHSGDLTHWLEYFTKGVGEELTRIKNKVLSLSMDRRLKLKVGQVALNERQIKIIDFLETYGEIKNPDFSEIFPKISDDTILRDLNDLADKGIVKKRGRTRGAKYILSQ</sequence>
<evidence type="ECO:0000256" key="1">
    <source>
        <dbReference type="PIRSR" id="PIRSR640198-1"/>
    </source>
</evidence>
<evidence type="ECO:0000313" key="5">
    <source>
        <dbReference type="EMBL" id="MCA9380482.1"/>
    </source>
</evidence>
<proteinExistence type="predicted"/>
<dbReference type="SUPFAM" id="SSF140931">
    <property type="entry name" value="Fic-like"/>
    <property type="match status" value="1"/>
</dbReference>
<name>A0A955I8A6_9BACT</name>
<keyword evidence="2" id="KW-0067">ATP-binding</keyword>